<keyword evidence="3 4" id="KW-0143">Chaperone</keyword>
<evidence type="ECO:0000256" key="4">
    <source>
        <dbReference type="HAMAP-Rule" id="MF_03057"/>
    </source>
</evidence>
<dbReference type="HOGENOM" id="CLU_1415580_0_0_1"/>
<evidence type="ECO:0000313" key="7">
    <source>
        <dbReference type="Proteomes" id="UP000019374"/>
    </source>
</evidence>
<feature type="region of interest" description="Disordered" evidence="5">
    <location>
        <begin position="96"/>
        <end position="118"/>
    </location>
</feature>
<evidence type="ECO:0000256" key="1">
    <source>
        <dbReference type="ARBA" id="ARBA00004305"/>
    </source>
</evidence>
<proteinExistence type="inferred from homology"/>
<dbReference type="SUPFAM" id="SSF109910">
    <property type="entry name" value="YgfY-like"/>
    <property type="match status" value="1"/>
</dbReference>
<protein>
    <recommendedName>
        <fullName evidence="4">Succinate dehydrogenase assembly factor 2, mitochondrial</fullName>
        <shortName evidence="4">SDH assembly factor 2</shortName>
        <shortName evidence="4">SDHAF2</shortName>
    </recommendedName>
</protein>
<dbReference type="InterPro" id="IPR036714">
    <property type="entry name" value="SDH_sf"/>
</dbReference>
<dbReference type="GO" id="GO:0034553">
    <property type="term" value="P:mitochondrial respiratory chain complex II assembly"/>
    <property type="evidence" value="ECO:0007669"/>
    <property type="project" value="TreeGrafter"/>
</dbReference>
<dbReference type="InterPro" id="IPR028882">
    <property type="entry name" value="SDHAF2"/>
</dbReference>
<feature type="compositionally biased region" description="Low complexity" evidence="5">
    <location>
        <begin position="98"/>
        <end position="118"/>
    </location>
</feature>
<dbReference type="GO" id="GO:0006099">
    <property type="term" value="P:tricarboxylic acid cycle"/>
    <property type="evidence" value="ECO:0007669"/>
    <property type="project" value="TreeGrafter"/>
</dbReference>
<keyword evidence="2 4" id="KW-0496">Mitochondrion</keyword>
<evidence type="ECO:0000256" key="2">
    <source>
        <dbReference type="ARBA" id="ARBA00023128"/>
    </source>
</evidence>
<comment type="subcellular location">
    <subcellularLocation>
        <location evidence="1 4">Mitochondrion matrix</location>
    </subcellularLocation>
</comment>
<evidence type="ECO:0000256" key="5">
    <source>
        <dbReference type="SAM" id="MobiDB-lite"/>
    </source>
</evidence>
<accession>T5A9A4</accession>
<dbReference type="Proteomes" id="UP000019374">
    <property type="component" value="Unassembled WGS sequence"/>
</dbReference>
<dbReference type="AlphaFoldDB" id="T5A9A4"/>
<evidence type="ECO:0000256" key="3">
    <source>
        <dbReference type="ARBA" id="ARBA00023186"/>
    </source>
</evidence>
<organism evidence="6 7">
    <name type="scientific">Ophiocordyceps sinensis (strain Co18 / CGMCC 3.14243)</name>
    <name type="common">Yarsagumba caterpillar fungus</name>
    <name type="synonym">Hirsutella sinensis</name>
    <dbReference type="NCBI Taxonomy" id="911162"/>
    <lineage>
        <taxon>Eukaryota</taxon>
        <taxon>Fungi</taxon>
        <taxon>Dikarya</taxon>
        <taxon>Ascomycota</taxon>
        <taxon>Pezizomycotina</taxon>
        <taxon>Sordariomycetes</taxon>
        <taxon>Hypocreomycetidae</taxon>
        <taxon>Hypocreales</taxon>
        <taxon>Ophiocordycipitaceae</taxon>
        <taxon>Ophiocordyceps</taxon>
    </lineage>
</organism>
<name>T5A9A4_OPHSC</name>
<dbReference type="Gene3D" id="1.10.150.250">
    <property type="entry name" value="Flavinator of succinate dehydrogenase"/>
    <property type="match status" value="1"/>
</dbReference>
<comment type="similarity">
    <text evidence="4">Belongs to the SDHAF2 family.</text>
</comment>
<dbReference type="FunFam" id="1.10.150.250:FF:000002">
    <property type="entry name" value="Succinate dehydrogenase assembly factor 2, mitochondrial"/>
    <property type="match status" value="1"/>
</dbReference>
<dbReference type="PANTHER" id="PTHR12469">
    <property type="entry name" value="PROTEIN EMI5 HOMOLOG, MITOCHONDRIAL"/>
    <property type="match status" value="1"/>
</dbReference>
<reference evidence="6 7" key="1">
    <citation type="journal article" date="2013" name="Chin. Sci. Bull.">
        <title>Genome survey uncovers the secrets of sex and lifestyle in caterpillar fungus.</title>
        <authorList>
            <person name="Hu X."/>
            <person name="Zhang Y."/>
            <person name="Xiao G."/>
            <person name="Zheng P."/>
            <person name="Xia Y."/>
            <person name="Zhang X."/>
            <person name="St Leger R.J."/>
            <person name="Liu X."/>
            <person name="Wang C."/>
        </authorList>
    </citation>
    <scope>NUCLEOTIDE SEQUENCE [LARGE SCALE GENOMIC DNA]</scope>
    <source>
        <strain evidence="7">Co18 / CGMCC 3.14243</strain>
        <tissue evidence="6">Fruit-body</tissue>
    </source>
</reference>
<dbReference type="HAMAP" id="MF_03057">
    <property type="entry name" value="SDHAF2"/>
    <property type="match status" value="1"/>
</dbReference>
<dbReference type="OrthoDB" id="284292at2759"/>
<dbReference type="EMBL" id="KE653761">
    <property type="protein sequence ID" value="EQK99000.1"/>
    <property type="molecule type" value="Genomic_DNA"/>
</dbReference>
<dbReference type="GO" id="GO:0005759">
    <property type="term" value="C:mitochondrial matrix"/>
    <property type="evidence" value="ECO:0007669"/>
    <property type="project" value="UniProtKB-SubCell"/>
</dbReference>
<dbReference type="eggNOG" id="KOG3326">
    <property type="taxonomic scope" value="Eukaryota"/>
</dbReference>
<dbReference type="Pfam" id="PF03937">
    <property type="entry name" value="Sdh5"/>
    <property type="match status" value="1"/>
</dbReference>
<dbReference type="GO" id="GO:0006121">
    <property type="term" value="P:mitochondrial electron transport, succinate to ubiquinone"/>
    <property type="evidence" value="ECO:0007669"/>
    <property type="project" value="UniProtKB-UniRule"/>
</dbReference>
<evidence type="ECO:0000313" key="6">
    <source>
        <dbReference type="EMBL" id="EQK99000.1"/>
    </source>
</evidence>
<gene>
    <name evidence="6" type="ORF">OCS_05284</name>
</gene>
<comment type="subunit">
    <text evidence="4">Interacts with the flavoprotein subunit within the SDH catalytic dimer.</text>
</comment>
<comment type="function">
    <text evidence="4">Plays an essential role in the assembly of succinate dehydrogenase (SDH), an enzyme complex (also referred to as respiratory complex II) that is a component of both the tricarboxylic acid (TCA) cycle and the mitochondrial electron transport chain, and which couples the oxidation of succinate to fumarate with the reduction of ubiquinone (coenzyme Q) to ubiquinol. Required for flavinylation (covalent attachment of FAD) of the flavoprotein subunit of the SDH catalytic dimer.</text>
</comment>
<dbReference type="InterPro" id="IPR005631">
    <property type="entry name" value="SDH"/>
</dbReference>
<dbReference type="PANTHER" id="PTHR12469:SF2">
    <property type="entry name" value="SUCCINATE DEHYDROGENASE ASSEMBLY FACTOR 2, MITOCHONDRIAL"/>
    <property type="match status" value="1"/>
</dbReference>
<sequence length="192" mass="20624">MGHPPPLSAANHGAFPPLSVANHMGHLPFLFCPADGAWLRVTDQSRKRGILESDLILSTFAAAHLPAMTGAQLAAYDLFLDENDWDIYYWATQPEPSPGSSASAPPSTDTADASPPATQGFVATAQGFVRPDPPQGEWAQTVGNVRQAYRPVPSRWRDSPILALLRDHVSRRSANGAEAKGMGFMPPLDNGR</sequence>